<gene>
    <name evidence="12" type="ORF">F3Y22_tig00110202pilonHSYRG00105</name>
</gene>
<keyword evidence="2" id="KW-0813">Transport</keyword>
<dbReference type="GO" id="GO:0012505">
    <property type="term" value="C:endomembrane system"/>
    <property type="evidence" value="ECO:0007669"/>
    <property type="project" value="TreeGrafter"/>
</dbReference>
<reference evidence="12" key="1">
    <citation type="submission" date="2019-09" db="EMBL/GenBank/DDBJ databases">
        <title>Draft genome information of white flower Hibiscus syriacus.</title>
        <authorList>
            <person name="Kim Y.-M."/>
        </authorList>
    </citation>
    <scope>NUCLEOTIDE SEQUENCE [LARGE SCALE GENOMIC DNA]</scope>
    <source>
        <strain evidence="12">YM2019G1</strain>
    </source>
</reference>
<evidence type="ECO:0000313" key="13">
    <source>
        <dbReference type="Proteomes" id="UP000436088"/>
    </source>
</evidence>
<dbReference type="Gene3D" id="1.20.1530.20">
    <property type="match status" value="2"/>
</dbReference>
<comment type="caution">
    <text evidence="12">The sequence shown here is derived from an EMBL/GenBank/DDBJ whole genome shotgun (WGS) entry which is preliminary data.</text>
</comment>
<dbReference type="PANTHER" id="PTHR32468">
    <property type="entry name" value="CATION/H + ANTIPORTER"/>
    <property type="match status" value="1"/>
</dbReference>
<dbReference type="PANTHER" id="PTHR32468:SF17">
    <property type="entry name" value="CATION_H(+) ANTIPORTER 4"/>
    <property type="match status" value="1"/>
</dbReference>
<proteinExistence type="inferred from homology"/>
<keyword evidence="5" id="KW-0630">Potassium</keyword>
<dbReference type="AlphaFoldDB" id="A0A6A3BAN4"/>
<evidence type="ECO:0000256" key="7">
    <source>
        <dbReference type="ARBA" id="ARBA00023065"/>
    </source>
</evidence>
<evidence type="ECO:0000313" key="12">
    <source>
        <dbReference type="EMBL" id="KAE8713986.1"/>
    </source>
</evidence>
<dbReference type="GO" id="GO:0006885">
    <property type="term" value="P:regulation of pH"/>
    <property type="evidence" value="ECO:0007669"/>
    <property type="project" value="TreeGrafter"/>
</dbReference>
<dbReference type="GO" id="GO:0006813">
    <property type="term" value="P:potassium ion transport"/>
    <property type="evidence" value="ECO:0007669"/>
    <property type="project" value="UniProtKB-KW"/>
</dbReference>
<evidence type="ECO:0000256" key="3">
    <source>
        <dbReference type="ARBA" id="ARBA00022538"/>
    </source>
</evidence>
<feature type="transmembrane region" description="Helical" evidence="10">
    <location>
        <begin position="141"/>
        <end position="163"/>
    </location>
</feature>
<dbReference type="InterPro" id="IPR038770">
    <property type="entry name" value="Na+/solute_symporter_sf"/>
</dbReference>
<comment type="similarity">
    <text evidence="9">Belongs to the monovalent cation:proton antiporter 2 (CPA2) transporter (TC 2.A.37) family. CHX (TC 2.A.37.4) subfamily.</text>
</comment>
<dbReference type="GO" id="GO:1902600">
    <property type="term" value="P:proton transmembrane transport"/>
    <property type="evidence" value="ECO:0007669"/>
    <property type="project" value="InterPro"/>
</dbReference>
<keyword evidence="4 10" id="KW-0812">Transmembrane</keyword>
<name>A0A6A3BAN4_HIBSY</name>
<sequence length="513" mass="57236">MKVYDPNDAKMLDFIAHARTSIWETWNSLGIFWGKASTPNDCHFPSHSSHSLRAQTPPAAHIHIPTSWIILGPMFFKGKYSLITMSEESVAVLVKSPHVDQEQFVANRPFFLAVTYSGTSFPVLHFLLSELKRMNSKLGRLGLSVALIGDILSVFLMTILQGLIAGPLQGDSKEVLQHLGKAVLFLVLVFFCLRPLLKWMVRCTVEGGKIKDAYLYTGPPLGSALVEKLDPVVSRFLMPLFAATCGMRINFSHLKETTHLAEHQAIAALATILAKFGVSFLLSFLSSIVPMLVKALYDPSRSCIHVPANVNSIIHILNASCPTRNSPIALHVLHLIKLSGRATPLFISHEKNWNTDSDGLYSENVVLTFNQFERDNWGTVLVKAFTASPCSVGILVEGQRHLNYHTQSSLENSSSYTIAMIFLGGKDDREALALGRRISQDKSIRPTIIHIRAANGIVADDTDIMHDEEMLRNITNSHMYTTYIEKLVNNGPETLEFLRSIVDNYQLFIVRRR</sequence>
<evidence type="ECO:0000256" key="2">
    <source>
        <dbReference type="ARBA" id="ARBA00022448"/>
    </source>
</evidence>
<keyword evidence="3" id="KW-0633">Potassium transport</keyword>
<evidence type="ECO:0000256" key="10">
    <source>
        <dbReference type="SAM" id="Phobius"/>
    </source>
</evidence>
<keyword evidence="7" id="KW-0406">Ion transport</keyword>
<accession>A0A6A3BAN4</accession>
<dbReference type="InterPro" id="IPR050794">
    <property type="entry name" value="CPA2_transporter"/>
</dbReference>
<keyword evidence="8 10" id="KW-0472">Membrane</keyword>
<comment type="subcellular location">
    <subcellularLocation>
        <location evidence="1">Membrane</location>
        <topology evidence="1">Multi-pass membrane protein</topology>
    </subcellularLocation>
</comment>
<evidence type="ECO:0000256" key="9">
    <source>
        <dbReference type="ARBA" id="ARBA00038341"/>
    </source>
</evidence>
<dbReference type="GO" id="GO:0016020">
    <property type="term" value="C:membrane"/>
    <property type="evidence" value="ECO:0007669"/>
    <property type="project" value="UniProtKB-SubCell"/>
</dbReference>
<feature type="domain" description="Cation/H+ exchanger transmembrane" evidence="11">
    <location>
        <begin position="110"/>
        <end position="202"/>
    </location>
</feature>
<dbReference type="Pfam" id="PF00999">
    <property type="entry name" value="Na_H_Exchanger"/>
    <property type="match status" value="1"/>
</dbReference>
<evidence type="ECO:0000256" key="1">
    <source>
        <dbReference type="ARBA" id="ARBA00004141"/>
    </source>
</evidence>
<keyword evidence="13" id="KW-1185">Reference proteome</keyword>
<evidence type="ECO:0000256" key="5">
    <source>
        <dbReference type="ARBA" id="ARBA00022958"/>
    </source>
</evidence>
<dbReference type="EMBL" id="VEPZ02000874">
    <property type="protein sequence ID" value="KAE8713986.1"/>
    <property type="molecule type" value="Genomic_DNA"/>
</dbReference>
<organism evidence="12 13">
    <name type="scientific">Hibiscus syriacus</name>
    <name type="common">Rose of Sharon</name>
    <dbReference type="NCBI Taxonomy" id="106335"/>
    <lineage>
        <taxon>Eukaryota</taxon>
        <taxon>Viridiplantae</taxon>
        <taxon>Streptophyta</taxon>
        <taxon>Embryophyta</taxon>
        <taxon>Tracheophyta</taxon>
        <taxon>Spermatophyta</taxon>
        <taxon>Magnoliopsida</taxon>
        <taxon>eudicotyledons</taxon>
        <taxon>Gunneridae</taxon>
        <taxon>Pentapetalae</taxon>
        <taxon>rosids</taxon>
        <taxon>malvids</taxon>
        <taxon>Malvales</taxon>
        <taxon>Malvaceae</taxon>
        <taxon>Malvoideae</taxon>
        <taxon>Hibiscus</taxon>
    </lineage>
</organism>
<dbReference type="Proteomes" id="UP000436088">
    <property type="component" value="Unassembled WGS sequence"/>
</dbReference>
<keyword evidence="6 10" id="KW-1133">Transmembrane helix</keyword>
<evidence type="ECO:0000259" key="11">
    <source>
        <dbReference type="Pfam" id="PF00999"/>
    </source>
</evidence>
<dbReference type="InterPro" id="IPR006153">
    <property type="entry name" value="Cation/H_exchanger_TM"/>
</dbReference>
<feature type="transmembrane region" description="Helical" evidence="10">
    <location>
        <begin position="265"/>
        <end position="293"/>
    </location>
</feature>
<evidence type="ECO:0000256" key="6">
    <source>
        <dbReference type="ARBA" id="ARBA00022989"/>
    </source>
</evidence>
<feature type="transmembrane region" description="Helical" evidence="10">
    <location>
        <begin position="175"/>
        <end position="193"/>
    </location>
</feature>
<protein>
    <recommendedName>
        <fullName evidence="11">Cation/H+ exchanger transmembrane domain-containing protein</fullName>
    </recommendedName>
</protein>
<dbReference type="GO" id="GO:0015297">
    <property type="term" value="F:antiporter activity"/>
    <property type="evidence" value="ECO:0007669"/>
    <property type="project" value="InterPro"/>
</dbReference>
<evidence type="ECO:0000256" key="4">
    <source>
        <dbReference type="ARBA" id="ARBA00022692"/>
    </source>
</evidence>
<evidence type="ECO:0000256" key="8">
    <source>
        <dbReference type="ARBA" id="ARBA00023136"/>
    </source>
</evidence>